<dbReference type="PANTHER" id="PTHR43236">
    <property type="entry name" value="ANTITOXIN HIGA1"/>
    <property type="match status" value="1"/>
</dbReference>
<organism evidence="3 4">
    <name type="scientific">Jiangella alkaliphila</name>
    <dbReference type="NCBI Taxonomy" id="419479"/>
    <lineage>
        <taxon>Bacteria</taxon>
        <taxon>Bacillati</taxon>
        <taxon>Actinomycetota</taxon>
        <taxon>Actinomycetes</taxon>
        <taxon>Jiangellales</taxon>
        <taxon>Jiangellaceae</taxon>
        <taxon>Jiangella</taxon>
    </lineage>
</organism>
<proteinExistence type="inferred from homology"/>
<dbReference type="Pfam" id="PF06114">
    <property type="entry name" value="Peptidase_M78"/>
    <property type="match status" value="1"/>
</dbReference>
<dbReference type="GO" id="GO:0003677">
    <property type="term" value="F:DNA binding"/>
    <property type="evidence" value="ECO:0007669"/>
    <property type="project" value="InterPro"/>
</dbReference>
<evidence type="ECO:0000256" key="1">
    <source>
        <dbReference type="ARBA" id="ARBA00007227"/>
    </source>
</evidence>
<evidence type="ECO:0000313" key="4">
    <source>
        <dbReference type="Proteomes" id="UP000182977"/>
    </source>
</evidence>
<dbReference type="Gene3D" id="1.10.10.2910">
    <property type="match status" value="1"/>
</dbReference>
<accession>A0A1H2H0Y7</accession>
<evidence type="ECO:0000259" key="2">
    <source>
        <dbReference type="PROSITE" id="PS50943"/>
    </source>
</evidence>
<dbReference type="SMART" id="SM00530">
    <property type="entry name" value="HTH_XRE"/>
    <property type="match status" value="1"/>
</dbReference>
<sequence length="371" mass="40667">MAHEVTAARVRQVIKESSLTQAQFAVKAGLDAPKMSKSLTGTRRFTSLELAQIAELGSVTVDWLLGAERQLPALAARAPGAASLEVMQVIDRARRLAQFRSDLAFLGYEQNVPELPRLPERRRLVDQGSYLANQALAYARAKGIEPHEVRDIADAIEDAFEIDVAILDLPDHFDGLAWSDPEAKLIVVAASEIPARQRFTLAHELEHILAGDDQALIIDENIDDPERKKHPSEMKANSFAASFLMPEDVIREAAAGGALTEESFAQLSVNLSVSPSSLAWRLHDLRIIDRRQHEIFRRITMARAADLVGSVGDLAEWIAVSSRSRVPGRLVRGTLDAYTEGKATIRPFANLIGADPSQIRLSIDEAGVPLP</sequence>
<dbReference type="InterPro" id="IPR001387">
    <property type="entry name" value="Cro/C1-type_HTH"/>
</dbReference>
<dbReference type="AlphaFoldDB" id="A0A1H2H0Y7"/>
<dbReference type="InterPro" id="IPR010359">
    <property type="entry name" value="IrrE_HExxH"/>
</dbReference>
<protein>
    <submittedName>
        <fullName evidence="3">Zn-dependent peptidase ImmA, M78 family</fullName>
    </submittedName>
</protein>
<dbReference type="InterPro" id="IPR052345">
    <property type="entry name" value="Rad_response_metalloprotease"/>
</dbReference>
<dbReference type="InterPro" id="IPR010982">
    <property type="entry name" value="Lambda_DNA-bd_dom_sf"/>
</dbReference>
<dbReference type="STRING" id="419479.SAMN04488563_0781"/>
<reference evidence="4" key="1">
    <citation type="submission" date="2016-10" db="EMBL/GenBank/DDBJ databases">
        <authorList>
            <person name="Varghese N."/>
            <person name="Submissions S."/>
        </authorList>
    </citation>
    <scope>NUCLEOTIDE SEQUENCE [LARGE SCALE GENOMIC DNA]</scope>
    <source>
        <strain evidence="4">DSM 45079</strain>
    </source>
</reference>
<name>A0A1H2H0Y7_9ACTN</name>
<dbReference type="EMBL" id="LT629791">
    <property type="protein sequence ID" value="SDU25493.1"/>
    <property type="molecule type" value="Genomic_DNA"/>
</dbReference>
<gene>
    <name evidence="3" type="ORF">SAMN04488563_0781</name>
</gene>
<evidence type="ECO:0000313" key="3">
    <source>
        <dbReference type="EMBL" id="SDU25493.1"/>
    </source>
</evidence>
<comment type="similarity">
    <text evidence="1">Belongs to the short-chain fatty acyl-CoA assimilation regulator (ScfR) family.</text>
</comment>
<dbReference type="PROSITE" id="PS50943">
    <property type="entry name" value="HTH_CROC1"/>
    <property type="match status" value="1"/>
</dbReference>
<keyword evidence="4" id="KW-1185">Reference proteome</keyword>
<dbReference type="Proteomes" id="UP000182977">
    <property type="component" value="Chromosome I"/>
</dbReference>
<feature type="domain" description="HTH cro/C1-type" evidence="2">
    <location>
        <begin position="10"/>
        <end position="64"/>
    </location>
</feature>
<dbReference type="OrthoDB" id="9794834at2"/>
<dbReference type="CDD" id="cd00093">
    <property type="entry name" value="HTH_XRE"/>
    <property type="match status" value="1"/>
</dbReference>
<dbReference type="SUPFAM" id="SSF47413">
    <property type="entry name" value="lambda repressor-like DNA-binding domains"/>
    <property type="match status" value="1"/>
</dbReference>
<dbReference type="RefSeq" id="WP_046766394.1">
    <property type="nucleotide sequence ID" value="NZ_KQ061219.1"/>
</dbReference>
<dbReference type="Gene3D" id="1.10.260.40">
    <property type="entry name" value="lambda repressor-like DNA-binding domains"/>
    <property type="match status" value="1"/>
</dbReference>
<dbReference type="PANTHER" id="PTHR43236:SF1">
    <property type="entry name" value="BLL7220 PROTEIN"/>
    <property type="match status" value="1"/>
</dbReference>